<evidence type="ECO:0000313" key="2">
    <source>
        <dbReference type="WBParaSite" id="nRc.2.0.1.t03109-RA"/>
    </source>
</evidence>
<reference evidence="2" key="1">
    <citation type="submission" date="2022-11" db="UniProtKB">
        <authorList>
            <consortium name="WormBaseParasite"/>
        </authorList>
    </citation>
    <scope>IDENTIFICATION</scope>
</reference>
<keyword evidence="1" id="KW-1185">Reference proteome</keyword>
<name>A0A915HN38_ROMCU</name>
<evidence type="ECO:0000313" key="1">
    <source>
        <dbReference type="Proteomes" id="UP000887565"/>
    </source>
</evidence>
<dbReference type="AlphaFoldDB" id="A0A915HN38"/>
<accession>A0A915HN38</accession>
<protein>
    <submittedName>
        <fullName evidence="2">Uncharacterized protein</fullName>
    </submittedName>
</protein>
<dbReference type="Proteomes" id="UP000887565">
    <property type="component" value="Unplaced"/>
</dbReference>
<sequence length="82" mass="8747">MNKIIVSPNNALVATLRILGWDESTSDPRKLQSSEPDATQQTMHCEIGLCQSKRTLGVPKYTLGQSTDSGIGPGIHANAALL</sequence>
<organism evidence="1 2">
    <name type="scientific">Romanomermis culicivorax</name>
    <name type="common">Nematode worm</name>
    <dbReference type="NCBI Taxonomy" id="13658"/>
    <lineage>
        <taxon>Eukaryota</taxon>
        <taxon>Metazoa</taxon>
        <taxon>Ecdysozoa</taxon>
        <taxon>Nematoda</taxon>
        <taxon>Enoplea</taxon>
        <taxon>Dorylaimia</taxon>
        <taxon>Mermithida</taxon>
        <taxon>Mermithoidea</taxon>
        <taxon>Mermithidae</taxon>
        <taxon>Romanomermis</taxon>
    </lineage>
</organism>
<proteinExistence type="predicted"/>
<dbReference type="WBParaSite" id="nRc.2.0.1.t03109-RA">
    <property type="protein sequence ID" value="nRc.2.0.1.t03109-RA"/>
    <property type="gene ID" value="nRc.2.0.1.g03109"/>
</dbReference>